<name>A0A0V1A185_9BILA</name>
<dbReference type="CDD" id="cd02908">
    <property type="entry name" value="Macro_OAADPr_deacetylase"/>
    <property type="match status" value="1"/>
</dbReference>
<feature type="domain" description="Macro" evidence="1">
    <location>
        <begin position="113"/>
        <end position="308"/>
    </location>
</feature>
<dbReference type="SUPFAM" id="SSF52949">
    <property type="entry name" value="Macro domain-like"/>
    <property type="match status" value="1"/>
</dbReference>
<dbReference type="InterPro" id="IPR002589">
    <property type="entry name" value="Macro_dom"/>
</dbReference>
<dbReference type="PANTHER" id="PTHR11106:SF27">
    <property type="entry name" value="MACRO DOMAIN-CONTAINING PROTEIN"/>
    <property type="match status" value="1"/>
</dbReference>
<evidence type="ECO:0000313" key="3">
    <source>
        <dbReference type="Proteomes" id="UP000054783"/>
    </source>
</evidence>
<comment type="caution">
    <text evidence="2">The sequence shown here is derived from an EMBL/GenBank/DDBJ whole genome shotgun (WGS) entry which is preliminary data.</text>
</comment>
<evidence type="ECO:0000313" key="2">
    <source>
        <dbReference type="EMBL" id="KRY18073.1"/>
    </source>
</evidence>
<protein>
    <submittedName>
        <fullName evidence="2">O-acetyl-ADP-ribose deacetylase MACROD2</fullName>
    </submittedName>
</protein>
<dbReference type="EMBL" id="JYDQ01000051">
    <property type="protein sequence ID" value="KRY18073.1"/>
    <property type="molecule type" value="Genomic_DNA"/>
</dbReference>
<dbReference type="Gene3D" id="3.40.220.10">
    <property type="entry name" value="Leucine Aminopeptidase, subunit E, domain 1"/>
    <property type="match status" value="1"/>
</dbReference>
<evidence type="ECO:0000259" key="1">
    <source>
        <dbReference type="PROSITE" id="PS51154"/>
    </source>
</evidence>
<gene>
    <name evidence="2" type="primary">macrod2</name>
    <name evidence="2" type="ORF">T12_15703</name>
</gene>
<sequence length="310" mass="35093">MSLYFIFTMRNCLYKFENHNHAQEVMNSDGMIFWNNKIMNVHGKLKRKSLRIISNFQLEAVKISKHISFVRKMAHYSAVSEQFLNMPLAEKRKFYACGNNFVTLENIPTVDKMFHCDRNVELAKKFSLWQGDITSLEINAIVNAANSALRVGGGVDGAIHRAAGKELSKETATLGGCAPGCAKITHGYRLPAKYVIHTVGPTDGNPETLKSCYKNCFDICNKKALKSIVMKIDVYYKICVNLKIFKAFPCVGTGIYGFPNDKACEIAVTTALEWLKTTENMETMNRIIFCVFLDLDKNLYMEKLKEIFTS</sequence>
<dbReference type="SMART" id="SM00506">
    <property type="entry name" value="A1pp"/>
    <property type="match status" value="1"/>
</dbReference>
<organism evidence="2 3">
    <name type="scientific">Trichinella patagoniensis</name>
    <dbReference type="NCBI Taxonomy" id="990121"/>
    <lineage>
        <taxon>Eukaryota</taxon>
        <taxon>Metazoa</taxon>
        <taxon>Ecdysozoa</taxon>
        <taxon>Nematoda</taxon>
        <taxon>Enoplea</taxon>
        <taxon>Dorylaimia</taxon>
        <taxon>Trichinellida</taxon>
        <taxon>Trichinellidae</taxon>
        <taxon>Trichinella</taxon>
    </lineage>
</organism>
<reference evidence="2 3" key="1">
    <citation type="submission" date="2015-01" db="EMBL/GenBank/DDBJ databases">
        <title>Evolution of Trichinella species and genotypes.</title>
        <authorList>
            <person name="Korhonen P.K."/>
            <person name="Edoardo P."/>
            <person name="Giuseppe L.R."/>
            <person name="Gasser R.B."/>
        </authorList>
    </citation>
    <scope>NUCLEOTIDE SEQUENCE [LARGE SCALE GENOMIC DNA]</scope>
    <source>
        <strain evidence="2">ISS2496</strain>
    </source>
</reference>
<accession>A0A0V1A185</accession>
<proteinExistence type="predicted"/>
<dbReference type="PANTHER" id="PTHR11106">
    <property type="entry name" value="GANGLIOSIDE INDUCED DIFFERENTIATION ASSOCIATED PROTEIN 2-RELATED"/>
    <property type="match status" value="1"/>
</dbReference>
<dbReference type="InterPro" id="IPR043472">
    <property type="entry name" value="Macro_dom-like"/>
</dbReference>
<dbReference type="Proteomes" id="UP000054783">
    <property type="component" value="Unassembled WGS sequence"/>
</dbReference>
<dbReference type="Pfam" id="PF01661">
    <property type="entry name" value="Macro"/>
    <property type="match status" value="1"/>
</dbReference>
<dbReference type="PROSITE" id="PS51154">
    <property type="entry name" value="MACRO"/>
    <property type="match status" value="1"/>
</dbReference>
<dbReference type="AlphaFoldDB" id="A0A0V1A185"/>
<keyword evidence="3" id="KW-1185">Reference proteome</keyword>